<dbReference type="Pfam" id="PF09826">
    <property type="entry name" value="Beta_propel"/>
    <property type="match status" value="1"/>
</dbReference>
<reference evidence="3 4" key="1">
    <citation type="submission" date="2016-12" db="EMBL/GenBank/DDBJ databases">
        <title>The genome of dimorphic prosthecate Glycocaulis alkaliphilus 6b-8t, isolated from crude oil dictates its adaptability in petroleum environments.</title>
        <authorList>
            <person name="Wu X.-L."/>
            <person name="Geng S."/>
        </authorList>
    </citation>
    <scope>NUCLEOTIDE SEQUENCE [LARGE SCALE GENOMIC DNA]</scope>
    <source>
        <strain evidence="3 4">6B-8</strain>
    </source>
</reference>
<protein>
    <submittedName>
        <fullName evidence="3">Putative lipoprotein</fullName>
    </submittedName>
</protein>
<dbReference type="InterPro" id="IPR019198">
    <property type="entry name" value="Beta_propeller_containing"/>
</dbReference>
<dbReference type="Proteomes" id="UP000286954">
    <property type="component" value="Chromosome"/>
</dbReference>
<evidence type="ECO:0000256" key="2">
    <source>
        <dbReference type="SAM" id="SignalP"/>
    </source>
</evidence>
<sequence>MPDAGTLKRPYGRAFSAFVAVLATLCLAACATVQPDDASAMPRFESDEALRAFLAPDGDVQVSMMAGFPAPPAPPPPPGGVAASPPAESSAAQERVVMASDVSAADSESITNVQVAGVDEGGIVKVIGDYLVILRRGRLFTVSTADGGLRAIDSIDAYPPGASARHDWYDEMLVSDDLVVVIGYSYRRGGTEINRFRMAPDGTLAFVDSHHLRSDDYYSDRNYASRLIGSRLVLYAPLSFRWNSRDVLDDLPGLSRWSPDREGPEFKRIASASNIFIPAPLRASGAQAVEAMHTVTQCDLAAPELTCDATVVLGPEGRTFFVSNDHVYVWLEANRNVEADSPNFLIRIALDDRLPGAVRVAGSPLDQFSLGTNAAGDRIDVLVADEGYDDPMWDTELTRGRPALLRLPFARFGDGSGAAPASDYQFLPGDEYAHLNRNRFIGDRALYSLHRYSDSQHRYSIVVVPVEGGDPVELAVPEWVERIEQLGRDAVVIGGSQATVFVTLDITGPEPAIIDRYTERGAREAESRSHAFFYRPDTGSADGADGLLGLPVINRGRGSGDADMLFLRREARRLSAHGRLESAAPGHLDDGCQASCIDWYGDARPIFLHGRVFALLGYELVEGDASGTRIREVQRINYGPRIEPGKDN</sequence>
<keyword evidence="4" id="KW-1185">Reference proteome</keyword>
<keyword evidence="3" id="KW-0449">Lipoprotein</keyword>
<proteinExistence type="predicted"/>
<evidence type="ECO:0000313" key="4">
    <source>
        <dbReference type="Proteomes" id="UP000286954"/>
    </source>
</evidence>
<feature type="compositionally biased region" description="Low complexity" evidence="1">
    <location>
        <begin position="80"/>
        <end position="92"/>
    </location>
</feature>
<organism evidence="3 4">
    <name type="scientific">Glycocaulis alkaliphilus</name>
    <dbReference type="NCBI Taxonomy" id="1434191"/>
    <lineage>
        <taxon>Bacteria</taxon>
        <taxon>Pseudomonadati</taxon>
        <taxon>Pseudomonadota</taxon>
        <taxon>Alphaproteobacteria</taxon>
        <taxon>Maricaulales</taxon>
        <taxon>Maricaulaceae</taxon>
        <taxon>Glycocaulis</taxon>
    </lineage>
</organism>
<feature type="chain" id="PRO_5019218460" evidence="2">
    <location>
        <begin position="32"/>
        <end position="648"/>
    </location>
</feature>
<dbReference type="EMBL" id="CP018911">
    <property type="protein sequence ID" value="AZU03635.1"/>
    <property type="molecule type" value="Genomic_DNA"/>
</dbReference>
<accession>A0A3T0E891</accession>
<dbReference type="KEGG" id="gak:X907_1097"/>
<dbReference type="AlphaFoldDB" id="A0A3T0E891"/>
<feature type="region of interest" description="Disordered" evidence="1">
    <location>
        <begin position="64"/>
        <end position="93"/>
    </location>
</feature>
<keyword evidence="2" id="KW-0732">Signal</keyword>
<feature type="signal peptide" evidence="2">
    <location>
        <begin position="1"/>
        <end position="31"/>
    </location>
</feature>
<name>A0A3T0E891_9PROT</name>
<feature type="compositionally biased region" description="Pro residues" evidence="1">
    <location>
        <begin position="69"/>
        <end position="79"/>
    </location>
</feature>
<gene>
    <name evidence="3" type="ORF">X907_1097</name>
</gene>
<evidence type="ECO:0000313" key="3">
    <source>
        <dbReference type="EMBL" id="AZU03635.1"/>
    </source>
</evidence>
<evidence type="ECO:0000256" key="1">
    <source>
        <dbReference type="SAM" id="MobiDB-lite"/>
    </source>
</evidence>